<feature type="transmembrane region" description="Helical" evidence="9">
    <location>
        <begin position="259"/>
        <end position="280"/>
    </location>
</feature>
<evidence type="ECO:0000313" key="10">
    <source>
        <dbReference type="EMBL" id="OWF53305.1"/>
    </source>
</evidence>
<dbReference type="AlphaFoldDB" id="A0A210QX54"/>
<dbReference type="PANTHER" id="PTHR30574">
    <property type="entry name" value="INNER MEMBRANE PROTEIN YEDE"/>
    <property type="match status" value="1"/>
</dbReference>
<evidence type="ECO:0000313" key="11">
    <source>
        <dbReference type="Proteomes" id="UP000242188"/>
    </source>
</evidence>
<keyword evidence="4" id="KW-0997">Cell inner membrane</keyword>
<evidence type="ECO:0000256" key="1">
    <source>
        <dbReference type="ARBA" id="ARBA00004429"/>
    </source>
</evidence>
<feature type="transmembrane region" description="Helical" evidence="9">
    <location>
        <begin position="51"/>
        <end position="72"/>
    </location>
</feature>
<evidence type="ECO:0000256" key="5">
    <source>
        <dbReference type="ARBA" id="ARBA00022692"/>
    </source>
</evidence>
<evidence type="ECO:0000256" key="4">
    <source>
        <dbReference type="ARBA" id="ARBA00022519"/>
    </source>
</evidence>
<protein>
    <submittedName>
        <fullName evidence="10">Uncharacterized protein</fullName>
    </submittedName>
</protein>
<feature type="region of interest" description="Disordered" evidence="8">
    <location>
        <begin position="1"/>
        <end position="45"/>
    </location>
</feature>
<evidence type="ECO:0000256" key="9">
    <source>
        <dbReference type="SAM" id="Phobius"/>
    </source>
</evidence>
<feature type="transmembrane region" description="Helical" evidence="9">
    <location>
        <begin position="381"/>
        <end position="405"/>
    </location>
</feature>
<name>A0A210QX54_MIZYE</name>
<evidence type="ECO:0000256" key="7">
    <source>
        <dbReference type="ARBA" id="ARBA00023136"/>
    </source>
</evidence>
<proteinExistence type="predicted"/>
<keyword evidence="6 9" id="KW-1133">Transmembrane helix</keyword>
<reference evidence="10 11" key="1">
    <citation type="journal article" date="2017" name="Nat. Ecol. Evol.">
        <title>Scallop genome provides insights into evolution of bilaterian karyotype and development.</title>
        <authorList>
            <person name="Wang S."/>
            <person name="Zhang J."/>
            <person name="Jiao W."/>
            <person name="Li J."/>
            <person name="Xun X."/>
            <person name="Sun Y."/>
            <person name="Guo X."/>
            <person name="Huan P."/>
            <person name="Dong B."/>
            <person name="Zhang L."/>
            <person name="Hu X."/>
            <person name="Sun X."/>
            <person name="Wang J."/>
            <person name="Zhao C."/>
            <person name="Wang Y."/>
            <person name="Wang D."/>
            <person name="Huang X."/>
            <person name="Wang R."/>
            <person name="Lv J."/>
            <person name="Li Y."/>
            <person name="Zhang Z."/>
            <person name="Liu B."/>
            <person name="Lu W."/>
            <person name="Hui Y."/>
            <person name="Liang J."/>
            <person name="Zhou Z."/>
            <person name="Hou R."/>
            <person name="Li X."/>
            <person name="Liu Y."/>
            <person name="Li H."/>
            <person name="Ning X."/>
            <person name="Lin Y."/>
            <person name="Zhao L."/>
            <person name="Xing Q."/>
            <person name="Dou J."/>
            <person name="Li Y."/>
            <person name="Mao J."/>
            <person name="Guo H."/>
            <person name="Dou H."/>
            <person name="Li T."/>
            <person name="Mu C."/>
            <person name="Jiang W."/>
            <person name="Fu Q."/>
            <person name="Fu X."/>
            <person name="Miao Y."/>
            <person name="Liu J."/>
            <person name="Yu Q."/>
            <person name="Li R."/>
            <person name="Liao H."/>
            <person name="Li X."/>
            <person name="Kong Y."/>
            <person name="Jiang Z."/>
            <person name="Chourrout D."/>
            <person name="Li R."/>
            <person name="Bao Z."/>
        </authorList>
    </citation>
    <scope>NUCLEOTIDE SEQUENCE [LARGE SCALE GENOMIC DNA]</scope>
    <source>
        <strain evidence="10 11">PY_sf001</strain>
    </source>
</reference>
<keyword evidence="11" id="KW-1185">Reference proteome</keyword>
<dbReference type="Proteomes" id="UP000242188">
    <property type="component" value="Unassembled WGS sequence"/>
</dbReference>
<evidence type="ECO:0000256" key="3">
    <source>
        <dbReference type="ARBA" id="ARBA00022475"/>
    </source>
</evidence>
<dbReference type="OrthoDB" id="10254418at2759"/>
<comment type="caution">
    <text evidence="10">The sequence shown here is derived from an EMBL/GenBank/DDBJ whole genome shotgun (WGS) entry which is preliminary data.</text>
</comment>
<dbReference type="Pfam" id="PF04143">
    <property type="entry name" value="Sulf_transp"/>
    <property type="match status" value="1"/>
</dbReference>
<feature type="transmembrane region" description="Helical" evidence="9">
    <location>
        <begin position="217"/>
        <end position="239"/>
    </location>
</feature>
<evidence type="ECO:0000256" key="6">
    <source>
        <dbReference type="ARBA" id="ARBA00022989"/>
    </source>
</evidence>
<feature type="transmembrane region" description="Helical" evidence="9">
    <location>
        <begin position="320"/>
        <end position="339"/>
    </location>
</feature>
<accession>A0A210QX54</accession>
<feature type="transmembrane region" description="Helical" evidence="9">
    <location>
        <begin position="351"/>
        <end position="369"/>
    </location>
</feature>
<feature type="transmembrane region" description="Helical" evidence="9">
    <location>
        <begin position="137"/>
        <end position="162"/>
    </location>
</feature>
<sequence>MSGKSSPSNRVSDIHLAENASLSRKSSTAEELESEPSKTGFPEDKEQTTNIGVAVFRLTVASVCGVIFGIALEKTRVFEPVVIRQQMVFENFIMLKVFLAAVASGQLCFVVLAAIPKTRPYFDDAIHDFISCLREKGILTSILGPIILGIGMTMAGSCPGMILAQIGAWVPNAIFSLLGVFLGALSYGLLDPFLSRLTKPKTAYTWTHVHTSLDKPYVALALPMALLMTVIVVLIEWFWPWNKDLVSIGVSITLNLMYLYSISSTGIIVGLLQLPLVLVVKDTIGGSSSYVTIVSQWVITDKLSRTFPYLANKRSGVGNWWQVFFVSFVVLGACLSGVASDTLTTSKGPQLPVAFFGGFLLLFGARLGAGCTSGHGLSGMGLLAWLSFIAVPAMFAGGISTAFAMQATGALDQYVQHTGAV</sequence>
<dbReference type="InterPro" id="IPR007272">
    <property type="entry name" value="Sulf_transp_TsuA/YedE"/>
</dbReference>
<feature type="transmembrane region" description="Helical" evidence="9">
    <location>
        <begin position="92"/>
        <end position="116"/>
    </location>
</feature>
<gene>
    <name evidence="10" type="ORF">KP79_PYT00469</name>
</gene>
<feature type="transmembrane region" description="Helical" evidence="9">
    <location>
        <begin position="168"/>
        <end position="190"/>
    </location>
</feature>
<evidence type="ECO:0000256" key="8">
    <source>
        <dbReference type="SAM" id="MobiDB-lite"/>
    </source>
</evidence>
<organism evidence="10 11">
    <name type="scientific">Mizuhopecten yessoensis</name>
    <name type="common">Japanese scallop</name>
    <name type="synonym">Patinopecten yessoensis</name>
    <dbReference type="NCBI Taxonomy" id="6573"/>
    <lineage>
        <taxon>Eukaryota</taxon>
        <taxon>Metazoa</taxon>
        <taxon>Spiralia</taxon>
        <taxon>Lophotrochozoa</taxon>
        <taxon>Mollusca</taxon>
        <taxon>Bivalvia</taxon>
        <taxon>Autobranchia</taxon>
        <taxon>Pteriomorphia</taxon>
        <taxon>Pectinida</taxon>
        <taxon>Pectinoidea</taxon>
        <taxon>Pectinidae</taxon>
        <taxon>Mizuhopecten</taxon>
    </lineage>
</organism>
<keyword evidence="3" id="KW-1003">Cell membrane</keyword>
<comment type="subcellular location">
    <subcellularLocation>
        <location evidence="1">Cell inner membrane</location>
        <topology evidence="1">Multi-pass membrane protein</topology>
    </subcellularLocation>
</comment>
<keyword evidence="7 9" id="KW-0472">Membrane</keyword>
<evidence type="ECO:0000256" key="2">
    <source>
        <dbReference type="ARBA" id="ARBA00022448"/>
    </source>
</evidence>
<dbReference type="STRING" id="6573.A0A210QX54"/>
<feature type="compositionally biased region" description="Polar residues" evidence="8">
    <location>
        <begin position="1"/>
        <end position="11"/>
    </location>
</feature>
<dbReference type="PANTHER" id="PTHR30574:SF1">
    <property type="entry name" value="SULPHUR TRANSPORT DOMAIN-CONTAINING PROTEIN"/>
    <property type="match status" value="1"/>
</dbReference>
<dbReference type="GO" id="GO:0005886">
    <property type="term" value="C:plasma membrane"/>
    <property type="evidence" value="ECO:0007669"/>
    <property type="project" value="UniProtKB-SubCell"/>
</dbReference>
<dbReference type="EMBL" id="NEDP02001401">
    <property type="protein sequence ID" value="OWF53305.1"/>
    <property type="molecule type" value="Genomic_DNA"/>
</dbReference>
<keyword evidence="5 9" id="KW-0812">Transmembrane</keyword>
<keyword evidence="2" id="KW-0813">Transport</keyword>